<sequence length="136" mass="15746">IVSPTEYFWKFQRAQEYETEKGGNGEDKLPGVRAKQALQFTPSLVADNKSSDQKEFKELQCLLEQLRNEYQDLKSKCAEETHRADFNEGLVKSLQNDLQNLKRQAVRKDSEMDLTDDKSDTEDNMIVDDDSKTHLE</sequence>
<dbReference type="AlphaFoldDB" id="A0A1D2MLS3"/>
<name>A0A1D2MLS3_ORCCI</name>
<accession>A0A1D2MLS3</accession>
<feature type="compositionally biased region" description="Acidic residues" evidence="1">
    <location>
        <begin position="119"/>
        <end position="128"/>
    </location>
</feature>
<protein>
    <submittedName>
        <fullName evidence="2">Uncharacterized protein</fullName>
    </submittedName>
</protein>
<proteinExistence type="predicted"/>
<comment type="caution">
    <text evidence="2">The sequence shown here is derived from an EMBL/GenBank/DDBJ whole genome shotgun (WGS) entry which is preliminary data.</text>
</comment>
<reference evidence="2 3" key="1">
    <citation type="journal article" date="2016" name="Genome Biol. Evol.">
        <title>Gene Family Evolution Reflects Adaptation to Soil Environmental Stressors in the Genome of the Collembolan Orchesella cincta.</title>
        <authorList>
            <person name="Faddeeva-Vakhrusheva A."/>
            <person name="Derks M.F."/>
            <person name="Anvar S.Y."/>
            <person name="Agamennone V."/>
            <person name="Suring W."/>
            <person name="Smit S."/>
            <person name="van Straalen N.M."/>
            <person name="Roelofs D."/>
        </authorList>
    </citation>
    <scope>NUCLEOTIDE SEQUENCE [LARGE SCALE GENOMIC DNA]</scope>
    <source>
        <tissue evidence="2">Mixed pool</tissue>
    </source>
</reference>
<organism evidence="2 3">
    <name type="scientific">Orchesella cincta</name>
    <name type="common">Springtail</name>
    <name type="synonym">Podura cincta</name>
    <dbReference type="NCBI Taxonomy" id="48709"/>
    <lineage>
        <taxon>Eukaryota</taxon>
        <taxon>Metazoa</taxon>
        <taxon>Ecdysozoa</taxon>
        <taxon>Arthropoda</taxon>
        <taxon>Hexapoda</taxon>
        <taxon>Collembola</taxon>
        <taxon>Entomobryomorpha</taxon>
        <taxon>Entomobryoidea</taxon>
        <taxon>Orchesellidae</taxon>
        <taxon>Orchesellinae</taxon>
        <taxon>Orchesella</taxon>
    </lineage>
</organism>
<evidence type="ECO:0000256" key="1">
    <source>
        <dbReference type="SAM" id="MobiDB-lite"/>
    </source>
</evidence>
<evidence type="ECO:0000313" key="2">
    <source>
        <dbReference type="EMBL" id="ODM94019.1"/>
    </source>
</evidence>
<gene>
    <name evidence="2" type="ORF">Ocin01_12666</name>
</gene>
<dbReference type="EMBL" id="LJIJ01000872">
    <property type="protein sequence ID" value="ODM94019.1"/>
    <property type="molecule type" value="Genomic_DNA"/>
</dbReference>
<feature type="region of interest" description="Disordered" evidence="1">
    <location>
        <begin position="102"/>
        <end position="136"/>
    </location>
</feature>
<evidence type="ECO:0000313" key="3">
    <source>
        <dbReference type="Proteomes" id="UP000094527"/>
    </source>
</evidence>
<keyword evidence="3" id="KW-1185">Reference proteome</keyword>
<dbReference type="Proteomes" id="UP000094527">
    <property type="component" value="Unassembled WGS sequence"/>
</dbReference>
<feature type="compositionally biased region" description="Basic and acidic residues" evidence="1">
    <location>
        <begin position="106"/>
        <end position="118"/>
    </location>
</feature>
<feature type="non-terminal residue" evidence="2">
    <location>
        <position position="1"/>
    </location>
</feature>